<dbReference type="STRING" id="1314773.A0A3N2PNN0"/>
<evidence type="ECO:0000259" key="9">
    <source>
        <dbReference type="Pfam" id="PF00082"/>
    </source>
</evidence>
<dbReference type="Proteomes" id="UP000272025">
    <property type="component" value="Unassembled WGS sequence"/>
</dbReference>
<keyword evidence="3 8" id="KW-0732">Signal</keyword>
<dbReference type="SUPFAM" id="SSF54897">
    <property type="entry name" value="Protease propeptides/inhibitors"/>
    <property type="match status" value="1"/>
</dbReference>
<keyword evidence="5 6" id="KW-0720">Serine protease</keyword>
<dbReference type="CDD" id="cd04077">
    <property type="entry name" value="Peptidases_S8_PCSK9_ProteinaseK_like"/>
    <property type="match status" value="1"/>
</dbReference>
<dbReference type="PROSITE" id="PS00136">
    <property type="entry name" value="SUBTILASE_ASP"/>
    <property type="match status" value="1"/>
</dbReference>
<organism evidence="11 12">
    <name type="scientific">Sodiomyces alkalinus (strain CBS 110278 / VKM F-3762 / F11)</name>
    <name type="common">Alkaliphilic filamentous fungus</name>
    <dbReference type="NCBI Taxonomy" id="1314773"/>
    <lineage>
        <taxon>Eukaryota</taxon>
        <taxon>Fungi</taxon>
        <taxon>Dikarya</taxon>
        <taxon>Ascomycota</taxon>
        <taxon>Pezizomycotina</taxon>
        <taxon>Sordariomycetes</taxon>
        <taxon>Hypocreomycetidae</taxon>
        <taxon>Glomerellales</taxon>
        <taxon>Plectosphaerellaceae</taxon>
        <taxon>Sodiomyces</taxon>
    </lineage>
</organism>
<dbReference type="GO" id="GO:0005576">
    <property type="term" value="C:extracellular region"/>
    <property type="evidence" value="ECO:0007669"/>
    <property type="project" value="UniProtKB-ARBA"/>
</dbReference>
<dbReference type="PROSITE" id="PS00138">
    <property type="entry name" value="SUBTILASE_SER"/>
    <property type="match status" value="1"/>
</dbReference>
<dbReference type="InterPro" id="IPR000209">
    <property type="entry name" value="Peptidase_S8/S53_dom"/>
</dbReference>
<dbReference type="SUPFAM" id="SSF52743">
    <property type="entry name" value="Subtilisin-like"/>
    <property type="match status" value="1"/>
</dbReference>
<dbReference type="InterPro" id="IPR015500">
    <property type="entry name" value="Peptidase_S8_subtilisin-rel"/>
</dbReference>
<sequence length="388" mass="39236">MHYSTLLALLPAMAMASPLAAQTKRDVPAPLLKPRGADILADKYIVKMKDGLRSSSIQSTISTYAAKADHVYKLSHLRGFAGTLTAEELQTLRDDPNVEYIEHDAVIRKFDVQENAPWGLARLSSSAAGATSYAYDSSAGAGTCAYVVDTGIDVNHPDFNGRATWGGNFVDTDNTDGDGHGTHVAGTIGGTTFGVAKQTSLYAVKVLDANGFGTIAGVMAGMEFTVTDSPSRSCPSGVVVNMSLGGGYSATLNAAAAAVVNAGLFLAVAAGNEAQDAGNVSPASEVSACTVGATTSFDSLASFSNFGSVVDILAPGDNVESALPGGSSGSFSGTSMASPHVAGLAAYFLALGGAPSDPVGLCSYIGESAISGAISGVPISTVNLLTNN</sequence>
<keyword evidence="12" id="KW-1185">Reference proteome</keyword>
<name>A0A3N2PNN0_SODAK</name>
<evidence type="ECO:0000256" key="3">
    <source>
        <dbReference type="ARBA" id="ARBA00022729"/>
    </source>
</evidence>
<dbReference type="OrthoDB" id="206201at2759"/>
<dbReference type="GeneID" id="39575936"/>
<protein>
    <submittedName>
        <fullName evidence="11">Cephalosporin C acetylhydrolase</fullName>
    </submittedName>
</protein>
<feature type="active site" description="Charge relay system" evidence="6">
    <location>
        <position position="180"/>
    </location>
</feature>
<feature type="chain" id="PRO_5018033063" evidence="8">
    <location>
        <begin position="17"/>
        <end position="388"/>
    </location>
</feature>
<dbReference type="PROSITE" id="PS00137">
    <property type="entry name" value="SUBTILASE_HIS"/>
    <property type="match status" value="1"/>
</dbReference>
<evidence type="ECO:0000256" key="5">
    <source>
        <dbReference type="ARBA" id="ARBA00022825"/>
    </source>
</evidence>
<feature type="active site" description="Charge relay system" evidence="6">
    <location>
        <position position="335"/>
    </location>
</feature>
<dbReference type="PANTHER" id="PTHR43806:SF58">
    <property type="entry name" value="ALKALINE PROTEASE 1-RELATED"/>
    <property type="match status" value="1"/>
</dbReference>
<dbReference type="RefSeq" id="XP_028463943.1">
    <property type="nucleotide sequence ID" value="XM_028607458.1"/>
</dbReference>
<dbReference type="FunFam" id="3.40.50.200:FF:000014">
    <property type="entry name" value="Proteinase K"/>
    <property type="match status" value="1"/>
</dbReference>
<dbReference type="InterPro" id="IPR037045">
    <property type="entry name" value="S8pro/Inhibitor_I9_sf"/>
</dbReference>
<feature type="active site" description="Charge relay system" evidence="6">
    <location>
        <position position="149"/>
    </location>
</feature>
<reference evidence="11 12" key="1">
    <citation type="journal article" date="2018" name="Mol. Ecol.">
        <title>The obligate alkalophilic soda-lake fungus Sodiomyces alkalinus has shifted to a protein diet.</title>
        <authorList>
            <person name="Grum-Grzhimaylo A.A."/>
            <person name="Falkoski D.L."/>
            <person name="van den Heuvel J."/>
            <person name="Valero-Jimenez C.A."/>
            <person name="Min B."/>
            <person name="Choi I.G."/>
            <person name="Lipzen A."/>
            <person name="Daum C.G."/>
            <person name="Aanen D.K."/>
            <person name="Tsang A."/>
            <person name="Henrissat B."/>
            <person name="Bilanenko E.N."/>
            <person name="de Vries R.P."/>
            <person name="van Kan J.A.L."/>
            <person name="Grigoriev I.V."/>
            <person name="Debets A.J.M."/>
        </authorList>
    </citation>
    <scope>NUCLEOTIDE SEQUENCE [LARGE SCALE GENOMIC DNA]</scope>
    <source>
        <strain evidence="11 12">F11</strain>
    </source>
</reference>
<dbReference type="InterPro" id="IPR034193">
    <property type="entry name" value="PCSK9_ProteinaseK-like"/>
</dbReference>
<feature type="signal peptide" evidence="8">
    <location>
        <begin position="1"/>
        <end position="16"/>
    </location>
</feature>
<dbReference type="InterPro" id="IPR022398">
    <property type="entry name" value="Peptidase_S8_His-AS"/>
</dbReference>
<comment type="similarity">
    <text evidence="1 6 7">Belongs to the peptidase S8 family.</text>
</comment>
<dbReference type="GO" id="GO:0004252">
    <property type="term" value="F:serine-type endopeptidase activity"/>
    <property type="evidence" value="ECO:0007669"/>
    <property type="project" value="UniProtKB-UniRule"/>
</dbReference>
<dbReference type="PROSITE" id="PS51892">
    <property type="entry name" value="SUBTILASE"/>
    <property type="match status" value="1"/>
</dbReference>
<evidence type="ECO:0000259" key="10">
    <source>
        <dbReference type="Pfam" id="PF05922"/>
    </source>
</evidence>
<feature type="domain" description="Peptidase S8/S53" evidence="9">
    <location>
        <begin position="147"/>
        <end position="349"/>
    </location>
</feature>
<feature type="domain" description="Inhibitor I9" evidence="10">
    <location>
        <begin position="43"/>
        <end position="107"/>
    </location>
</feature>
<dbReference type="PANTHER" id="PTHR43806">
    <property type="entry name" value="PEPTIDASE S8"/>
    <property type="match status" value="1"/>
</dbReference>
<dbReference type="Pfam" id="PF05922">
    <property type="entry name" value="Inhibitor_I9"/>
    <property type="match status" value="1"/>
</dbReference>
<evidence type="ECO:0000256" key="1">
    <source>
        <dbReference type="ARBA" id="ARBA00011073"/>
    </source>
</evidence>
<dbReference type="InterPro" id="IPR010259">
    <property type="entry name" value="S8pro/Inhibitor_I9"/>
</dbReference>
<dbReference type="InterPro" id="IPR023828">
    <property type="entry name" value="Peptidase_S8_Ser-AS"/>
</dbReference>
<dbReference type="InterPro" id="IPR050131">
    <property type="entry name" value="Peptidase_S8_subtilisin-like"/>
</dbReference>
<accession>A0A3N2PNN0</accession>
<dbReference type="GO" id="GO:0006508">
    <property type="term" value="P:proteolysis"/>
    <property type="evidence" value="ECO:0007669"/>
    <property type="project" value="UniProtKB-KW"/>
</dbReference>
<keyword evidence="4 6" id="KW-0378">Hydrolase</keyword>
<evidence type="ECO:0000256" key="4">
    <source>
        <dbReference type="ARBA" id="ARBA00022801"/>
    </source>
</evidence>
<dbReference type="PRINTS" id="PR00723">
    <property type="entry name" value="SUBTILISIN"/>
</dbReference>
<dbReference type="Gene3D" id="3.40.50.200">
    <property type="entry name" value="Peptidase S8/S53 domain"/>
    <property type="match status" value="1"/>
</dbReference>
<evidence type="ECO:0000256" key="8">
    <source>
        <dbReference type="SAM" id="SignalP"/>
    </source>
</evidence>
<feature type="non-terminal residue" evidence="11">
    <location>
        <position position="388"/>
    </location>
</feature>
<dbReference type="InterPro" id="IPR036852">
    <property type="entry name" value="Peptidase_S8/S53_dom_sf"/>
</dbReference>
<dbReference type="AlphaFoldDB" id="A0A3N2PNN0"/>
<dbReference type="Gene3D" id="3.30.70.80">
    <property type="entry name" value="Peptidase S8 propeptide/proteinase inhibitor I9"/>
    <property type="match status" value="1"/>
</dbReference>
<evidence type="ECO:0000256" key="2">
    <source>
        <dbReference type="ARBA" id="ARBA00022670"/>
    </source>
</evidence>
<evidence type="ECO:0000256" key="6">
    <source>
        <dbReference type="PROSITE-ProRule" id="PRU01240"/>
    </source>
</evidence>
<evidence type="ECO:0000256" key="7">
    <source>
        <dbReference type="RuleBase" id="RU003355"/>
    </source>
</evidence>
<gene>
    <name evidence="11" type="ORF">SODALDRAFT_262297</name>
</gene>
<proteinExistence type="inferred from homology"/>
<evidence type="ECO:0000313" key="12">
    <source>
        <dbReference type="Proteomes" id="UP000272025"/>
    </source>
</evidence>
<dbReference type="InterPro" id="IPR023827">
    <property type="entry name" value="Peptidase_S8_Asp-AS"/>
</dbReference>
<dbReference type="Pfam" id="PF00082">
    <property type="entry name" value="Peptidase_S8"/>
    <property type="match status" value="1"/>
</dbReference>
<evidence type="ECO:0000313" key="11">
    <source>
        <dbReference type="EMBL" id="ROT36137.1"/>
    </source>
</evidence>
<keyword evidence="2 6" id="KW-0645">Protease</keyword>
<dbReference type="EMBL" id="ML119060">
    <property type="protein sequence ID" value="ROT36137.1"/>
    <property type="molecule type" value="Genomic_DNA"/>
</dbReference>